<evidence type="ECO:0000259" key="6">
    <source>
        <dbReference type="PROSITE" id="PS51776"/>
    </source>
</evidence>
<dbReference type="GO" id="GO:0060271">
    <property type="term" value="P:cilium assembly"/>
    <property type="evidence" value="ECO:0007669"/>
    <property type="project" value="TreeGrafter"/>
</dbReference>
<dbReference type="InterPro" id="IPR034743">
    <property type="entry name" value="RH1"/>
</dbReference>
<dbReference type="GO" id="GO:0031267">
    <property type="term" value="F:small GTPase binding"/>
    <property type="evidence" value="ECO:0007669"/>
    <property type="project" value="TreeGrafter"/>
</dbReference>
<dbReference type="Gene3D" id="6.10.230.10">
    <property type="match status" value="1"/>
</dbReference>
<dbReference type="InterPro" id="IPR051241">
    <property type="entry name" value="DZIP_RILPL"/>
</dbReference>
<dbReference type="PROSITE" id="PS51777">
    <property type="entry name" value="RH2"/>
    <property type="match status" value="1"/>
</dbReference>
<evidence type="ECO:0000259" key="7">
    <source>
        <dbReference type="PROSITE" id="PS51777"/>
    </source>
</evidence>
<keyword evidence="3 4" id="KW-0175">Coiled coil</keyword>
<name>A0A9P0NFQ3_APHGO</name>
<proteinExistence type="predicted"/>
<dbReference type="AlphaFoldDB" id="A0A9P0NFQ3"/>
<dbReference type="Pfam" id="PF09744">
    <property type="entry name" value="RH1"/>
    <property type="match status" value="1"/>
</dbReference>
<dbReference type="Gene3D" id="1.20.58.1770">
    <property type="match status" value="1"/>
</dbReference>
<sequence length="453" mass="52504">MLLHVVDSAKMDNYKCSLSVVDVYDMAQDIGREFESIIDAYGTDAITGLMPKVVSALEQMELLAMKNERENTTVDDLRSTIQQLEMDKQERTEDRMKYEKEMEQIEDKWREDYNELLTTVSRLQDDNRKLTESLQAAEKDKIVDSKSQVLSPDVDTVALQRLRHNVDQMRDSIRSYEHQLNSKSNEVDSLTVQMERLQTTLKDLRRKHRFAQLQCRSLVEERADILSQLQKQQKEFISLRQRFGMAQKENEDLSKYRDDLPDLKNKAIYDLDDPDRPKFTTNELKDILTERNELKTRVNDLEDELSQFKPVEQLTISQERDEIQETRVRRILLRNCTPRTDSHRKNPDTAPVDKEGTQMSIITTPESSPDVISPTRSDDEQEEGPVQGPLPLEPDDAPWKRNPESGIRKLFRKMFAETNNSLFSKTSPKHPKLSLSKMAVSIGHSSIMGPSEV</sequence>
<organism evidence="8 9">
    <name type="scientific">Aphis gossypii</name>
    <name type="common">Cotton aphid</name>
    <dbReference type="NCBI Taxonomy" id="80765"/>
    <lineage>
        <taxon>Eukaryota</taxon>
        <taxon>Metazoa</taxon>
        <taxon>Ecdysozoa</taxon>
        <taxon>Arthropoda</taxon>
        <taxon>Hexapoda</taxon>
        <taxon>Insecta</taxon>
        <taxon>Pterygota</taxon>
        <taxon>Neoptera</taxon>
        <taxon>Paraneoptera</taxon>
        <taxon>Hemiptera</taxon>
        <taxon>Sternorrhyncha</taxon>
        <taxon>Aphidomorpha</taxon>
        <taxon>Aphidoidea</taxon>
        <taxon>Aphididae</taxon>
        <taxon>Aphidini</taxon>
        <taxon>Aphis</taxon>
        <taxon>Aphis</taxon>
    </lineage>
</organism>
<dbReference type="OrthoDB" id="10069524at2759"/>
<keyword evidence="2" id="KW-0653">Protein transport</keyword>
<dbReference type="CDD" id="cd14445">
    <property type="entry name" value="RILP-like"/>
    <property type="match status" value="1"/>
</dbReference>
<dbReference type="PROSITE" id="PS51776">
    <property type="entry name" value="RH1"/>
    <property type="match status" value="1"/>
</dbReference>
<dbReference type="PANTHER" id="PTHR21502">
    <property type="entry name" value="ZINC FINGER PROTEIN DZIP1"/>
    <property type="match status" value="1"/>
</dbReference>
<feature type="compositionally biased region" description="Basic and acidic residues" evidence="5">
    <location>
        <begin position="340"/>
        <end position="356"/>
    </location>
</feature>
<dbReference type="GO" id="GO:0036064">
    <property type="term" value="C:ciliary basal body"/>
    <property type="evidence" value="ECO:0007669"/>
    <property type="project" value="TreeGrafter"/>
</dbReference>
<feature type="domain" description="RH2" evidence="7">
    <location>
        <begin position="276"/>
        <end position="410"/>
    </location>
</feature>
<evidence type="ECO:0000256" key="1">
    <source>
        <dbReference type="ARBA" id="ARBA00022448"/>
    </source>
</evidence>
<feature type="region of interest" description="Disordered" evidence="5">
    <location>
        <begin position="337"/>
        <end position="403"/>
    </location>
</feature>
<accession>A0A9P0NFQ3</accession>
<evidence type="ECO:0000256" key="4">
    <source>
        <dbReference type="SAM" id="Coils"/>
    </source>
</evidence>
<evidence type="ECO:0008006" key="10">
    <source>
        <dbReference type="Google" id="ProtNLM"/>
    </source>
</evidence>
<dbReference type="GO" id="GO:0005737">
    <property type="term" value="C:cytoplasm"/>
    <property type="evidence" value="ECO:0007669"/>
    <property type="project" value="TreeGrafter"/>
</dbReference>
<reference evidence="8" key="2">
    <citation type="submission" date="2022-10" db="EMBL/GenBank/DDBJ databases">
        <authorList>
            <consortium name="ENA_rothamsted_submissions"/>
            <consortium name="culmorum"/>
            <person name="King R."/>
        </authorList>
    </citation>
    <scope>NUCLEOTIDE SEQUENCE</scope>
</reference>
<feature type="compositionally biased region" description="Polar residues" evidence="5">
    <location>
        <begin position="357"/>
        <end position="367"/>
    </location>
</feature>
<feature type="coiled-coil region" evidence="4">
    <location>
        <begin position="67"/>
        <end position="304"/>
    </location>
</feature>
<keyword evidence="1" id="KW-0813">Transport</keyword>
<evidence type="ECO:0000256" key="3">
    <source>
        <dbReference type="ARBA" id="ARBA00023054"/>
    </source>
</evidence>
<dbReference type="PANTHER" id="PTHR21502:SF4">
    <property type="entry name" value="RILP-LIKE PROTEIN HOMOLOG"/>
    <property type="match status" value="1"/>
</dbReference>
<protein>
    <recommendedName>
        <fullName evidence="10">RILP-like protein</fullName>
    </recommendedName>
</protein>
<dbReference type="GO" id="GO:0046983">
    <property type="term" value="F:protein dimerization activity"/>
    <property type="evidence" value="ECO:0007669"/>
    <property type="project" value="InterPro"/>
</dbReference>
<evidence type="ECO:0000256" key="5">
    <source>
        <dbReference type="SAM" id="MobiDB-lite"/>
    </source>
</evidence>
<dbReference type="GO" id="GO:0015031">
    <property type="term" value="P:protein transport"/>
    <property type="evidence" value="ECO:0007669"/>
    <property type="project" value="UniProtKB-KW"/>
</dbReference>
<dbReference type="Proteomes" id="UP001154329">
    <property type="component" value="Chromosome 2"/>
</dbReference>
<dbReference type="InterPro" id="IPR034744">
    <property type="entry name" value="RH2"/>
</dbReference>
<dbReference type="Pfam" id="PF11461">
    <property type="entry name" value="RILP"/>
    <property type="match status" value="1"/>
</dbReference>
<reference evidence="8" key="1">
    <citation type="submission" date="2022-02" db="EMBL/GenBank/DDBJ databases">
        <authorList>
            <person name="King R."/>
        </authorList>
    </citation>
    <scope>NUCLEOTIDE SEQUENCE</scope>
</reference>
<evidence type="ECO:0000256" key="2">
    <source>
        <dbReference type="ARBA" id="ARBA00022927"/>
    </source>
</evidence>
<feature type="domain" description="RH1" evidence="6">
    <location>
        <begin position="6"/>
        <end position="94"/>
    </location>
</feature>
<dbReference type="EMBL" id="OU899035">
    <property type="protein sequence ID" value="CAH1720504.1"/>
    <property type="molecule type" value="Genomic_DNA"/>
</dbReference>
<gene>
    <name evidence="8" type="ORF">APHIGO_LOCUS4012</name>
</gene>
<dbReference type="GO" id="GO:0051959">
    <property type="term" value="F:dynein light intermediate chain binding"/>
    <property type="evidence" value="ECO:0007669"/>
    <property type="project" value="TreeGrafter"/>
</dbReference>
<evidence type="ECO:0000313" key="9">
    <source>
        <dbReference type="Proteomes" id="UP001154329"/>
    </source>
</evidence>
<keyword evidence="9" id="KW-1185">Reference proteome</keyword>
<evidence type="ECO:0000313" key="8">
    <source>
        <dbReference type="EMBL" id="CAH1720504.1"/>
    </source>
</evidence>
<dbReference type="InterPro" id="IPR021563">
    <property type="entry name" value="RILP_dimer"/>
</dbReference>
<dbReference type="SUPFAM" id="SSF161256">
    <property type="entry name" value="RILP dimerisation region"/>
    <property type="match status" value="1"/>
</dbReference>